<dbReference type="EMBL" id="LSRX01000240">
    <property type="protein sequence ID" value="OLQ03304.1"/>
    <property type="molecule type" value="Genomic_DNA"/>
</dbReference>
<organism evidence="3 4">
    <name type="scientific">Symbiodinium microadriaticum</name>
    <name type="common">Dinoflagellate</name>
    <name type="synonym">Zooxanthella microadriatica</name>
    <dbReference type="NCBI Taxonomy" id="2951"/>
    <lineage>
        <taxon>Eukaryota</taxon>
        <taxon>Sar</taxon>
        <taxon>Alveolata</taxon>
        <taxon>Dinophyceae</taxon>
        <taxon>Suessiales</taxon>
        <taxon>Symbiodiniaceae</taxon>
        <taxon>Symbiodinium</taxon>
    </lineage>
</organism>
<dbReference type="InterPro" id="IPR001623">
    <property type="entry name" value="DnaJ_domain"/>
</dbReference>
<evidence type="ECO:0000313" key="3">
    <source>
        <dbReference type="EMBL" id="OLQ03304.1"/>
    </source>
</evidence>
<sequence length="149" mass="15922">MGPVAVPVGTSAATSSRPSRGKAWLALECPPTWANGEVHRYAEEEESEETASETFVTNAGASRGSVAAQVQTQGPKLRPLYDPLEAARRKTVAAEALGVRKTAGRKTVTQAFRKQVLAHHPDKGGSTVDFQAINAAYSRMKVASDDDRE</sequence>
<feature type="region of interest" description="Disordered" evidence="1">
    <location>
        <begin position="1"/>
        <end position="21"/>
    </location>
</feature>
<dbReference type="Gene3D" id="1.10.287.110">
    <property type="entry name" value="DnaJ domain"/>
    <property type="match status" value="1"/>
</dbReference>
<evidence type="ECO:0000259" key="2">
    <source>
        <dbReference type="PROSITE" id="PS50076"/>
    </source>
</evidence>
<gene>
    <name evidence="3" type="ORF">AK812_SmicGene13756</name>
</gene>
<dbReference type="SMART" id="SM00271">
    <property type="entry name" value="DnaJ"/>
    <property type="match status" value="1"/>
</dbReference>
<comment type="caution">
    <text evidence="3">The sequence shown here is derived from an EMBL/GenBank/DDBJ whole genome shotgun (WGS) entry which is preliminary data.</text>
</comment>
<reference evidence="3 4" key="1">
    <citation type="submission" date="2016-02" db="EMBL/GenBank/DDBJ databases">
        <title>Genome analysis of coral dinoflagellate symbionts highlights evolutionary adaptations to a symbiotic lifestyle.</title>
        <authorList>
            <person name="Aranda M."/>
            <person name="Li Y."/>
            <person name="Liew Y.J."/>
            <person name="Baumgarten S."/>
            <person name="Simakov O."/>
            <person name="Wilson M."/>
            <person name="Piel J."/>
            <person name="Ashoor H."/>
            <person name="Bougouffa S."/>
            <person name="Bajic V.B."/>
            <person name="Ryu T."/>
            <person name="Ravasi T."/>
            <person name="Bayer T."/>
            <person name="Micklem G."/>
            <person name="Kim H."/>
            <person name="Bhak J."/>
            <person name="Lajeunesse T.C."/>
            <person name="Voolstra C.R."/>
        </authorList>
    </citation>
    <scope>NUCLEOTIDE SEQUENCE [LARGE SCALE GENOMIC DNA]</scope>
    <source>
        <strain evidence="3 4">CCMP2467</strain>
    </source>
</reference>
<dbReference type="Pfam" id="PF00226">
    <property type="entry name" value="DnaJ"/>
    <property type="match status" value="1"/>
</dbReference>
<name>A0A1Q9E7A5_SYMMI</name>
<dbReference type="PROSITE" id="PS50076">
    <property type="entry name" value="DNAJ_2"/>
    <property type="match status" value="1"/>
</dbReference>
<feature type="region of interest" description="Disordered" evidence="1">
    <location>
        <begin position="41"/>
        <end position="71"/>
    </location>
</feature>
<dbReference type="Proteomes" id="UP000186817">
    <property type="component" value="Unassembled WGS sequence"/>
</dbReference>
<dbReference type="OrthoDB" id="240298at2759"/>
<keyword evidence="4" id="KW-1185">Reference proteome</keyword>
<dbReference type="SUPFAM" id="SSF46565">
    <property type="entry name" value="Chaperone J-domain"/>
    <property type="match status" value="1"/>
</dbReference>
<dbReference type="InterPro" id="IPR036869">
    <property type="entry name" value="J_dom_sf"/>
</dbReference>
<evidence type="ECO:0000256" key="1">
    <source>
        <dbReference type="SAM" id="MobiDB-lite"/>
    </source>
</evidence>
<proteinExistence type="predicted"/>
<accession>A0A1Q9E7A5</accession>
<feature type="domain" description="J" evidence="2">
    <location>
        <begin position="92"/>
        <end position="149"/>
    </location>
</feature>
<evidence type="ECO:0000313" key="4">
    <source>
        <dbReference type="Proteomes" id="UP000186817"/>
    </source>
</evidence>
<protein>
    <recommendedName>
        <fullName evidence="2">J domain-containing protein</fullName>
    </recommendedName>
</protein>
<dbReference type="AlphaFoldDB" id="A0A1Q9E7A5"/>
<dbReference type="CDD" id="cd06257">
    <property type="entry name" value="DnaJ"/>
    <property type="match status" value="1"/>
</dbReference>